<evidence type="ECO:0000256" key="4">
    <source>
        <dbReference type="ARBA" id="ARBA00023242"/>
    </source>
</evidence>
<dbReference type="GO" id="GO:0000981">
    <property type="term" value="F:DNA-binding transcription factor activity, RNA polymerase II-specific"/>
    <property type="evidence" value="ECO:0007669"/>
    <property type="project" value="InterPro"/>
</dbReference>
<dbReference type="GO" id="GO:0006351">
    <property type="term" value="P:DNA-templated transcription"/>
    <property type="evidence" value="ECO:0007669"/>
    <property type="project" value="InterPro"/>
</dbReference>
<evidence type="ECO:0000259" key="7">
    <source>
        <dbReference type="PROSITE" id="PS50048"/>
    </source>
</evidence>
<keyword evidence="2" id="KW-0479">Metal-binding</keyword>
<gene>
    <name evidence="8" type="ORF">BG011_005014</name>
</gene>
<dbReference type="InterPro" id="IPR050987">
    <property type="entry name" value="AtrR-like"/>
</dbReference>
<dbReference type="PROSITE" id="PS00463">
    <property type="entry name" value="ZN2_CY6_FUNGAL_1"/>
    <property type="match status" value="1"/>
</dbReference>
<feature type="compositionally biased region" description="Low complexity" evidence="6">
    <location>
        <begin position="99"/>
        <end position="116"/>
    </location>
</feature>
<dbReference type="Pfam" id="PF04082">
    <property type="entry name" value="Fungal_trans"/>
    <property type="match status" value="1"/>
</dbReference>
<dbReference type="CDD" id="cd12148">
    <property type="entry name" value="fungal_TF_MHR"/>
    <property type="match status" value="1"/>
</dbReference>
<dbReference type="PROSITE" id="PS50048">
    <property type="entry name" value="ZN2_CY6_FUNGAL_2"/>
    <property type="match status" value="1"/>
</dbReference>
<evidence type="ECO:0000256" key="3">
    <source>
        <dbReference type="ARBA" id="ARBA00023125"/>
    </source>
</evidence>
<feature type="region of interest" description="Disordered" evidence="6">
    <location>
        <begin position="1"/>
        <end position="27"/>
    </location>
</feature>
<dbReference type="GO" id="GO:0008270">
    <property type="term" value="F:zinc ion binding"/>
    <property type="evidence" value="ECO:0007669"/>
    <property type="project" value="InterPro"/>
</dbReference>
<reference evidence="8" key="1">
    <citation type="journal article" date="2020" name="Fungal Divers.">
        <title>Resolving the Mortierellaceae phylogeny through synthesis of multi-gene phylogenetics and phylogenomics.</title>
        <authorList>
            <person name="Vandepol N."/>
            <person name="Liber J."/>
            <person name="Desiro A."/>
            <person name="Na H."/>
            <person name="Kennedy M."/>
            <person name="Barry K."/>
            <person name="Grigoriev I.V."/>
            <person name="Miller A.N."/>
            <person name="O'Donnell K."/>
            <person name="Stajich J.E."/>
            <person name="Bonito G."/>
        </authorList>
    </citation>
    <scope>NUCLEOTIDE SEQUENCE</scope>
    <source>
        <strain evidence="8">KOD948</strain>
    </source>
</reference>
<sequence length="1039" mass="114788">MFNSPMLLDFNSNNNNNNSSNNQKRSKITKACDNCRRRRVKCDGVPEGCGGCKAAKTQCVYTTSNTKRGPPKGYVEVIEDRLGKIENMLAGIVRKKKVSTSASTSSSSRNKANATSDPNHGSVAPGANSDNEDGQGDDDDDRMSTHSSVLVEVKQQPPASPALYPARSSTPSARNIRSGSATVSSLGRHGPLVSRNHSLTTLLPFSQQDGPESVSQAEMAALTNMFDKLGTTSVRTTVPFPWLTPEQSQQYGRNHLQFTLQSLEPPLPMLDRPFPSTLSSDQTLQLLDNFFQRFNTFLPIIHRPTFMKQYLLQQCSLCPPSALSSSVSKVHQATPQEIEAHKQHLEDPVAPISPLLFSALLAVASKVPSTGSKMTAEERQRSGTISQTYFDNARLLLDEFMDVPRVSTVQALCLMSQFHHQGQWKATRSSSYLSMAIRMAHELGLHRDPEALVQGPEADGLRCLWWSMFILDHQFSAWLGLGLMMHGKESDVELPVDPTSSQQNLRGFICMVRLVKILGSVLQHSYSTQSLPPQFGGHDSMVSYIEASLTSWLSNLAPEMRWQNAANVVKRGSPALPMRSPPPSIHSTLAETARALSLAKEAGEIYPAYLYIVYNTTLILLHRPYIVGAAGSPAAAQSNTICTGSGRAITDIAQGLDMEHCSYVVNRFTLYALLQAGVIHAMNAVYDKRGSQVAMDYYNRTLGILGSFLNCSSYSGGVSEGINVLEQFLATTMKAAADQENSSLDNETQDVYQQENQHYRKKRQLEGPAMTLQHSAAAVQYTPSPLASGSALSYMPSNVLQPMMAPTTLSMMNSSSLPDAIGNDAAHASQYNYFQSSQSQQQTPIDLKEQQKQQQLKIQQQHRLYQQMQAFGPSTVNKLADTKGDTLLEQQQQQQQQLMRQQLQRQQQRQQLEMEMKEQEANPSLYHQQHQPTLTTMSAPVIPSHRHAMQLLQQQRQQQGHGHMPMTMTGLNQEPMSMGTMGSMMSNEFEYDTTKFWVDFSDSNNGTLNPAQLQQDPMSSATVSRAGGADTQFSGPLWT</sequence>
<keyword evidence="3" id="KW-0238">DNA-binding</keyword>
<feature type="region of interest" description="Disordered" evidence="6">
    <location>
        <begin position="1007"/>
        <end position="1039"/>
    </location>
</feature>
<feature type="domain" description="Zn(2)-C6 fungal-type" evidence="7">
    <location>
        <begin position="31"/>
        <end position="61"/>
    </location>
</feature>
<evidence type="ECO:0000256" key="6">
    <source>
        <dbReference type="SAM" id="MobiDB-lite"/>
    </source>
</evidence>
<keyword evidence="5" id="KW-0175">Coiled coil</keyword>
<evidence type="ECO:0000256" key="1">
    <source>
        <dbReference type="ARBA" id="ARBA00004123"/>
    </source>
</evidence>
<dbReference type="GO" id="GO:0005634">
    <property type="term" value="C:nucleus"/>
    <property type="evidence" value="ECO:0007669"/>
    <property type="project" value="UniProtKB-SubCell"/>
</dbReference>
<feature type="region of interest" description="Disordered" evidence="6">
    <location>
        <begin position="95"/>
        <end position="192"/>
    </location>
</feature>
<evidence type="ECO:0000256" key="2">
    <source>
        <dbReference type="ARBA" id="ARBA00022723"/>
    </source>
</evidence>
<name>A0A9P6QFU2_9FUNG</name>
<dbReference type="PANTHER" id="PTHR46910">
    <property type="entry name" value="TRANSCRIPTION FACTOR PDR1"/>
    <property type="match status" value="1"/>
</dbReference>
<proteinExistence type="predicted"/>
<dbReference type="Proteomes" id="UP000726737">
    <property type="component" value="Unassembled WGS sequence"/>
</dbReference>
<feature type="compositionally biased region" description="Low complexity" evidence="6">
    <location>
        <begin position="11"/>
        <end position="22"/>
    </location>
</feature>
<dbReference type="PANTHER" id="PTHR46910:SF3">
    <property type="entry name" value="HALOTOLERANCE PROTEIN 9-RELATED"/>
    <property type="match status" value="1"/>
</dbReference>
<dbReference type="Gene3D" id="4.10.240.10">
    <property type="entry name" value="Zn(2)-C6 fungal-type DNA-binding domain"/>
    <property type="match status" value="1"/>
</dbReference>
<dbReference type="Pfam" id="PF00172">
    <property type="entry name" value="Zn_clus"/>
    <property type="match status" value="1"/>
</dbReference>
<evidence type="ECO:0000256" key="5">
    <source>
        <dbReference type="SAM" id="Coils"/>
    </source>
</evidence>
<dbReference type="EMBL" id="JAAAJA010000034">
    <property type="protein sequence ID" value="KAG0265314.1"/>
    <property type="molecule type" value="Genomic_DNA"/>
</dbReference>
<dbReference type="InterPro" id="IPR001138">
    <property type="entry name" value="Zn2Cys6_DnaBD"/>
</dbReference>
<dbReference type="CDD" id="cd00067">
    <property type="entry name" value="GAL4"/>
    <property type="match status" value="1"/>
</dbReference>
<dbReference type="InterPro" id="IPR036864">
    <property type="entry name" value="Zn2-C6_fun-type_DNA-bd_sf"/>
</dbReference>
<feature type="compositionally biased region" description="Acidic residues" evidence="6">
    <location>
        <begin position="130"/>
        <end position="141"/>
    </location>
</feature>
<keyword evidence="9" id="KW-1185">Reference proteome</keyword>
<feature type="compositionally biased region" description="Polar residues" evidence="6">
    <location>
        <begin position="1007"/>
        <end position="1023"/>
    </location>
</feature>
<feature type="region of interest" description="Disordered" evidence="6">
    <location>
        <begin position="834"/>
        <end position="854"/>
    </location>
</feature>
<dbReference type="InterPro" id="IPR007219">
    <property type="entry name" value="XnlR_reg_dom"/>
</dbReference>
<comment type="subcellular location">
    <subcellularLocation>
        <location evidence="1">Nucleus</location>
    </subcellularLocation>
</comment>
<dbReference type="SMART" id="SM00906">
    <property type="entry name" value="Fungal_trans"/>
    <property type="match status" value="1"/>
</dbReference>
<dbReference type="GO" id="GO:0003677">
    <property type="term" value="F:DNA binding"/>
    <property type="evidence" value="ECO:0007669"/>
    <property type="project" value="UniProtKB-KW"/>
</dbReference>
<feature type="coiled-coil region" evidence="5">
    <location>
        <begin position="889"/>
        <end position="922"/>
    </location>
</feature>
<dbReference type="AlphaFoldDB" id="A0A9P6QFU2"/>
<accession>A0A9P6QFU2</accession>
<evidence type="ECO:0000313" key="8">
    <source>
        <dbReference type="EMBL" id="KAG0265314.1"/>
    </source>
</evidence>
<feature type="compositionally biased region" description="Polar residues" evidence="6">
    <location>
        <begin position="167"/>
        <end position="185"/>
    </location>
</feature>
<dbReference type="SUPFAM" id="SSF57701">
    <property type="entry name" value="Zn2/Cys6 DNA-binding domain"/>
    <property type="match status" value="1"/>
</dbReference>
<evidence type="ECO:0000313" key="9">
    <source>
        <dbReference type="Proteomes" id="UP000726737"/>
    </source>
</evidence>
<keyword evidence="4" id="KW-0539">Nucleus</keyword>
<dbReference type="SMART" id="SM00066">
    <property type="entry name" value="GAL4"/>
    <property type="match status" value="1"/>
</dbReference>
<comment type="caution">
    <text evidence="8">The sequence shown here is derived from an EMBL/GenBank/DDBJ whole genome shotgun (WGS) entry which is preliminary data.</text>
</comment>
<protein>
    <recommendedName>
        <fullName evidence="7">Zn(2)-C6 fungal-type domain-containing protein</fullName>
    </recommendedName>
</protein>
<dbReference type="OrthoDB" id="2123952at2759"/>
<organism evidence="8 9">
    <name type="scientific">Mortierella polycephala</name>
    <dbReference type="NCBI Taxonomy" id="41804"/>
    <lineage>
        <taxon>Eukaryota</taxon>
        <taxon>Fungi</taxon>
        <taxon>Fungi incertae sedis</taxon>
        <taxon>Mucoromycota</taxon>
        <taxon>Mortierellomycotina</taxon>
        <taxon>Mortierellomycetes</taxon>
        <taxon>Mortierellales</taxon>
        <taxon>Mortierellaceae</taxon>
        <taxon>Mortierella</taxon>
    </lineage>
</organism>